<dbReference type="PANTHER" id="PTHR37299">
    <property type="entry name" value="TRANSCRIPTIONAL REGULATOR-RELATED"/>
    <property type="match status" value="1"/>
</dbReference>
<protein>
    <submittedName>
        <fullName evidence="3">LytTR family transcriptional regulator</fullName>
    </submittedName>
</protein>
<feature type="transmembrane region" description="Helical" evidence="1">
    <location>
        <begin position="12"/>
        <end position="35"/>
    </location>
</feature>
<keyword evidence="4" id="KW-1185">Reference proteome</keyword>
<dbReference type="RefSeq" id="WP_187562355.1">
    <property type="nucleotide sequence ID" value="NZ_JACGWS010000006.1"/>
</dbReference>
<name>A0ABR7Q9Y8_9FLAO</name>
<dbReference type="PANTHER" id="PTHR37299:SF1">
    <property type="entry name" value="STAGE 0 SPORULATION PROTEIN A HOMOLOG"/>
    <property type="match status" value="1"/>
</dbReference>
<keyword evidence="1" id="KW-1133">Transmembrane helix</keyword>
<feature type="transmembrane region" description="Helical" evidence="1">
    <location>
        <begin position="114"/>
        <end position="139"/>
    </location>
</feature>
<dbReference type="InterPro" id="IPR007492">
    <property type="entry name" value="LytTR_DNA-bd_dom"/>
</dbReference>
<organism evidence="3 4">
    <name type="scientific">Kordia aestuariivivens</name>
    <dbReference type="NCBI Taxonomy" id="2759037"/>
    <lineage>
        <taxon>Bacteria</taxon>
        <taxon>Pseudomonadati</taxon>
        <taxon>Bacteroidota</taxon>
        <taxon>Flavobacteriia</taxon>
        <taxon>Flavobacteriales</taxon>
        <taxon>Flavobacteriaceae</taxon>
        <taxon>Kordia</taxon>
    </lineage>
</organism>
<feature type="domain" description="HTH LytTR-type" evidence="2">
    <location>
        <begin position="222"/>
        <end position="290"/>
    </location>
</feature>
<keyword evidence="1" id="KW-0812">Transmembrane</keyword>
<evidence type="ECO:0000313" key="3">
    <source>
        <dbReference type="EMBL" id="MBC8755308.1"/>
    </source>
</evidence>
<accession>A0ABR7Q9Y8</accession>
<dbReference type="PROSITE" id="PS50930">
    <property type="entry name" value="HTH_LYTTR"/>
    <property type="match status" value="1"/>
</dbReference>
<dbReference type="EMBL" id="JACGWS010000006">
    <property type="protein sequence ID" value="MBC8755308.1"/>
    <property type="molecule type" value="Genomic_DNA"/>
</dbReference>
<sequence length="295" mass="34168">MFKIFNKPHPFIFNTYSIVIPGMAAFLIILLLAPFQFQEIEILQRSLYALLIALFVSASIFFTVKLLQKLFPAFMKEDNWTIGREVLLFLMVIFLIVLGIFASIFFTYTGNESIVQLFLKTTFFTVCISFFPIVILVLFEQYRQQKIQFNRAQKLTETLKAENEKLQSETIQYAISANQIQLKAENGKVALQLFPSEIICLQSDGNYVDVFYEVDKVVTKKLIRNRLKNLEETLTTSNFFRCHHRFMVNGNYITKVEGNARNLELTLRGIEFKIPVSRAKVKDVSSFLQTLKKSS</sequence>
<dbReference type="SMART" id="SM00850">
    <property type="entry name" value="LytTR"/>
    <property type="match status" value="1"/>
</dbReference>
<reference evidence="3 4" key="1">
    <citation type="submission" date="2020-07" db="EMBL/GenBank/DDBJ databases">
        <title>Description of Kordia aestuariivivens sp. nov., isolated from a tidal flat.</title>
        <authorList>
            <person name="Park S."/>
            <person name="Yoon J.-H."/>
        </authorList>
    </citation>
    <scope>NUCLEOTIDE SEQUENCE [LARGE SCALE GENOMIC DNA]</scope>
    <source>
        <strain evidence="3 4">YSTF-M3</strain>
    </source>
</reference>
<dbReference type="Gene3D" id="2.40.50.1020">
    <property type="entry name" value="LytTr DNA-binding domain"/>
    <property type="match status" value="1"/>
</dbReference>
<keyword evidence="1" id="KW-0472">Membrane</keyword>
<dbReference type="Pfam" id="PF04397">
    <property type="entry name" value="LytTR"/>
    <property type="match status" value="1"/>
</dbReference>
<proteinExistence type="predicted"/>
<evidence type="ECO:0000256" key="1">
    <source>
        <dbReference type="SAM" id="Phobius"/>
    </source>
</evidence>
<feature type="transmembrane region" description="Helical" evidence="1">
    <location>
        <begin position="47"/>
        <end position="67"/>
    </location>
</feature>
<dbReference type="Proteomes" id="UP000619238">
    <property type="component" value="Unassembled WGS sequence"/>
</dbReference>
<comment type="caution">
    <text evidence="3">The sequence shown here is derived from an EMBL/GenBank/DDBJ whole genome shotgun (WGS) entry which is preliminary data.</text>
</comment>
<evidence type="ECO:0000313" key="4">
    <source>
        <dbReference type="Proteomes" id="UP000619238"/>
    </source>
</evidence>
<gene>
    <name evidence="3" type="ORF">H2O64_11525</name>
</gene>
<dbReference type="InterPro" id="IPR046947">
    <property type="entry name" value="LytR-like"/>
</dbReference>
<feature type="transmembrane region" description="Helical" evidence="1">
    <location>
        <begin position="87"/>
        <end position="108"/>
    </location>
</feature>
<evidence type="ECO:0000259" key="2">
    <source>
        <dbReference type="PROSITE" id="PS50930"/>
    </source>
</evidence>